<dbReference type="HAMAP" id="MF_00454">
    <property type="entry name" value="FluC"/>
    <property type="match status" value="1"/>
</dbReference>
<evidence type="ECO:0000256" key="7">
    <source>
        <dbReference type="ARBA" id="ARBA00035120"/>
    </source>
</evidence>
<comment type="subcellular location">
    <subcellularLocation>
        <location evidence="1 10">Cell membrane</location>
        <topology evidence="1 10">Multi-pass membrane protein</topology>
    </subcellularLocation>
</comment>
<feature type="binding site" evidence="10">
    <location>
        <position position="83"/>
    </location>
    <ligand>
        <name>Na(+)</name>
        <dbReference type="ChEBI" id="CHEBI:29101"/>
        <note>structural</note>
    </ligand>
</feature>
<feature type="transmembrane region" description="Helical" evidence="10">
    <location>
        <begin position="9"/>
        <end position="29"/>
    </location>
</feature>
<dbReference type="InterPro" id="IPR003691">
    <property type="entry name" value="FluC"/>
</dbReference>
<keyword evidence="10" id="KW-0479">Metal-binding</keyword>
<gene>
    <name evidence="10 11" type="primary">crcB</name>
    <name evidence="10" type="synonym">fluC</name>
    <name evidence="11" type="ORF">ACFFGN_29890</name>
</gene>
<feature type="transmembrane region" description="Helical" evidence="10">
    <location>
        <begin position="72"/>
        <end position="93"/>
    </location>
</feature>
<proteinExistence type="inferred from homology"/>
<dbReference type="Proteomes" id="UP001589890">
    <property type="component" value="Unassembled WGS sequence"/>
</dbReference>
<feature type="binding site" evidence="10">
    <location>
        <position position="86"/>
    </location>
    <ligand>
        <name>Na(+)</name>
        <dbReference type="ChEBI" id="CHEBI:29101"/>
        <note>structural</note>
    </ligand>
</feature>
<keyword evidence="10" id="KW-0915">Sodium</keyword>
<evidence type="ECO:0000256" key="9">
    <source>
        <dbReference type="ARBA" id="ARBA00049940"/>
    </source>
</evidence>
<evidence type="ECO:0000256" key="2">
    <source>
        <dbReference type="ARBA" id="ARBA00022475"/>
    </source>
</evidence>
<comment type="caution">
    <text evidence="11">The sequence shown here is derived from an EMBL/GenBank/DDBJ whole genome shotgun (WGS) entry which is preliminary data.</text>
</comment>
<evidence type="ECO:0000256" key="10">
    <source>
        <dbReference type="HAMAP-Rule" id="MF_00454"/>
    </source>
</evidence>
<sequence>MPDAEPSRLVVVLAVIAAGGAIGAVARYGLAHAMPHQAGTFPWATFATNVLGCLLMGALLAWLHRARPARPLLAAFAGTGVLGGFTTFSTYAVETRGLLADHPVTALLYLFGTLAAALLAVILGSSAVRVAR</sequence>
<keyword evidence="3 10" id="KW-0812">Transmembrane</keyword>
<dbReference type="NCBIfam" id="TIGR00494">
    <property type="entry name" value="crcB"/>
    <property type="match status" value="1"/>
</dbReference>
<evidence type="ECO:0000313" key="11">
    <source>
        <dbReference type="EMBL" id="MFC0628319.1"/>
    </source>
</evidence>
<comment type="similarity">
    <text evidence="7 10">Belongs to the fluoride channel Fluc/FEX (TC 1.A.43) family.</text>
</comment>
<evidence type="ECO:0000256" key="3">
    <source>
        <dbReference type="ARBA" id="ARBA00022692"/>
    </source>
</evidence>
<feature type="transmembrane region" description="Helical" evidence="10">
    <location>
        <begin position="41"/>
        <end position="63"/>
    </location>
</feature>
<reference evidence="11 12" key="1">
    <citation type="submission" date="2024-09" db="EMBL/GenBank/DDBJ databases">
        <authorList>
            <person name="Sun Q."/>
            <person name="Mori K."/>
        </authorList>
    </citation>
    <scope>NUCLEOTIDE SEQUENCE [LARGE SCALE GENOMIC DNA]</scope>
    <source>
        <strain evidence="11 12">CGMCC 1.15906</strain>
    </source>
</reference>
<keyword evidence="10" id="KW-0813">Transport</keyword>
<protein>
    <recommendedName>
        <fullName evidence="10">Fluoride-specific ion channel FluC</fullName>
    </recommendedName>
</protein>
<keyword evidence="2 10" id="KW-1003">Cell membrane</keyword>
<dbReference type="EMBL" id="JBHLTC010000038">
    <property type="protein sequence ID" value="MFC0628319.1"/>
    <property type="molecule type" value="Genomic_DNA"/>
</dbReference>
<accession>A0ABV6QUJ6</accession>
<keyword evidence="12" id="KW-1185">Reference proteome</keyword>
<dbReference type="PANTHER" id="PTHR28259">
    <property type="entry name" value="FLUORIDE EXPORT PROTEIN 1-RELATED"/>
    <property type="match status" value="1"/>
</dbReference>
<keyword evidence="5 10" id="KW-0472">Membrane</keyword>
<organism evidence="11 12">
    <name type="scientific">Kribbella deserti</name>
    <dbReference type="NCBI Taxonomy" id="1926257"/>
    <lineage>
        <taxon>Bacteria</taxon>
        <taxon>Bacillati</taxon>
        <taxon>Actinomycetota</taxon>
        <taxon>Actinomycetes</taxon>
        <taxon>Propionibacteriales</taxon>
        <taxon>Kribbellaceae</taxon>
        <taxon>Kribbella</taxon>
    </lineage>
</organism>
<dbReference type="Pfam" id="PF02537">
    <property type="entry name" value="CRCB"/>
    <property type="match status" value="1"/>
</dbReference>
<dbReference type="PANTHER" id="PTHR28259:SF1">
    <property type="entry name" value="FLUORIDE EXPORT PROTEIN 1-RELATED"/>
    <property type="match status" value="1"/>
</dbReference>
<evidence type="ECO:0000256" key="4">
    <source>
        <dbReference type="ARBA" id="ARBA00022989"/>
    </source>
</evidence>
<dbReference type="RefSeq" id="WP_380054386.1">
    <property type="nucleotide sequence ID" value="NZ_JBHLTC010000038.1"/>
</dbReference>
<evidence type="ECO:0000256" key="5">
    <source>
        <dbReference type="ARBA" id="ARBA00023136"/>
    </source>
</evidence>
<keyword evidence="6 10" id="KW-0407">Ion channel</keyword>
<comment type="activity regulation">
    <text evidence="10">Na(+) is not transported, but it plays an essential structural role and its presence is essential for fluoride channel function.</text>
</comment>
<feature type="transmembrane region" description="Helical" evidence="10">
    <location>
        <begin position="105"/>
        <end position="128"/>
    </location>
</feature>
<evidence type="ECO:0000256" key="8">
    <source>
        <dbReference type="ARBA" id="ARBA00035585"/>
    </source>
</evidence>
<name>A0ABV6QUJ6_9ACTN</name>
<comment type="catalytic activity">
    <reaction evidence="8">
        <text>fluoride(in) = fluoride(out)</text>
        <dbReference type="Rhea" id="RHEA:76159"/>
        <dbReference type="ChEBI" id="CHEBI:17051"/>
    </reaction>
    <physiologicalReaction direction="left-to-right" evidence="8">
        <dbReference type="Rhea" id="RHEA:76160"/>
    </physiologicalReaction>
</comment>
<keyword evidence="10" id="KW-0406">Ion transport</keyword>
<evidence type="ECO:0000313" key="12">
    <source>
        <dbReference type="Proteomes" id="UP001589890"/>
    </source>
</evidence>
<evidence type="ECO:0000256" key="1">
    <source>
        <dbReference type="ARBA" id="ARBA00004651"/>
    </source>
</evidence>
<comment type="function">
    <text evidence="9 10">Fluoride-specific ion channel. Important for reducing fluoride concentration in the cell, thus reducing its toxicity.</text>
</comment>
<keyword evidence="4 10" id="KW-1133">Transmembrane helix</keyword>
<evidence type="ECO:0000256" key="6">
    <source>
        <dbReference type="ARBA" id="ARBA00023303"/>
    </source>
</evidence>